<evidence type="ECO:0000313" key="3">
    <source>
        <dbReference type="Proteomes" id="UP000828390"/>
    </source>
</evidence>
<comment type="caution">
    <text evidence="2">The sequence shown here is derived from an EMBL/GenBank/DDBJ whole genome shotgun (WGS) entry which is preliminary data.</text>
</comment>
<name>A0A9D4E7E7_DREPO</name>
<sequence length="63" mass="7110">MISLPRRKICFFCTVKVINIAVHLSVTTFLLEISLNLDSESYPAVSVPEFVPPQCSFYSIIEC</sequence>
<reference evidence="2" key="2">
    <citation type="submission" date="2020-11" db="EMBL/GenBank/DDBJ databases">
        <authorList>
            <person name="McCartney M.A."/>
            <person name="Auch B."/>
            <person name="Kono T."/>
            <person name="Mallez S."/>
            <person name="Becker A."/>
            <person name="Gohl D.M."/>
            <person name="Silverstein K.A.T."/>
            <person name="Koren S."/>
            <person name="Bechman K.B."/>
            <person name="Herman A."/>
            <person name="Abrahante J.E."/>
            <person name="Garbe J."/>
        </authorList>
    </citation>
    <scope>NUCLEOTIDE SEQUENCE</scope>
    <source>
        <strain evidence="2">Duluth1</strain>
        <tissue evidence="2">Whole animal</tissue>
    </source>
</reference>
<dbReference type="AlphaFoldDB" id="A0A9D4E7E7"/>
<dbReference type="EMBL" id="JAIWYP010000009">
    <property type="protein sequence ID" value="KAH3773235.1"/>
    <property type="molecule type" value="Genomic_DNA"/>
</dbReference>
<keyword evidence="3" id="KW-1185">Reference proteome</keyword>
<gene>
    <name evidence="2" type="ORF">DPMN_174593</name>
</gene>
<evidence type="ECO:0000256" key="1">
    <source>
        <dbReference type="SAM" id="Phobius"/>
    </source>
</evidence>
<evidence type="ECO:0000313" key="2">
    <source>
        <dbReference type="EMBL" id="KAH3773235.1"/>
    </source>
</evidence>
<dbReference type="Proteomes" id="UP000828390">
    <property type="component" value="Unassembled WGS sequence"/>
</dbReference>
<proteinExistence type="predicted"/>
<keyword evidence="1" id="KW-1133">Transmembrane helix</keyword>
<accession>A0A9D4E7E7</accession>
<keyword evidence="1" id="KW-0812">Transmembrane</keyword>
<reference evidence="2" key="1">
    <citation type="journal article" date="2019" name="bioRxiv">
        <title>The Genome of the Zebra Mussel, Dreissena polymorpha: A Resource for Invasive Species Research.</title>
        <authorList>
            <person name="McCartney M.A."/>
            <person name="Auch B."/>
            <person name="Kono T."/>
            <person name="Mallez S."/>
            <person name="Zhang Y."/>
            <person name="Obille A."/>
            <person name="Becker A."/>
            <person name="Abrahante J.E."/>
            <person name="Garbe J."/>
            <person name="Badalamenti J.P."/>
            <person name="Herman A."/>
            <person name="Mangelson H."/>
            <person name="Liachko I."/>
            <person name="Sullivan S."/>
            <person name="Sone E.D."/>
            <person name="Koren S."/>
            <person name="Silverstein K.A.T."/>
            <person name="Beckman K.B."/>
            <person name="Gohl D.M."/>
        </authorList>
    </citation>
    <scope>NUCLEOTIDE SEQUENCE</scope>
    <source>
        <strain evidence="2">Duluth1</strain>
        <tissue evidence="2">Whole animal</tissue>
    </source>
</reference>
<keyword evidence="1" id="KW-0472">Membrane</keyword>
<protein>
    <submittedName>
        <fullName evidence="2">Uncharacterized protein</fullName>
    </submittedName>
</protein>
<organism evidence="2 3">
    <name type="scientific">Dreissena polymorpha</name>
    <name type="common">Zebra mussel</name>
    <name type="synonym">Mytilus polymorpha</name>
    <dbReference type="NCBI Taxonomy" id="45954"/>
    <lineage>
        <taxon>Eukaryota</taxon>
        <taxon>Metazoa</taxon>
        <taxon>Spiralia</taxon>
        <taxon>Lophotrochozoa</taxon>
        <taxon>Mollusca</taxon>
        <taxon>Bivalvia</taxon>
        <taxon>Autobranchia</taxon>
        <taxon>Heteroconchia</taxon>
        <taxon>Euheterodonta</taxon>
        <taxon>Imparidentia</taxon>
        <taxon>Neoheterodontei</taxon>
        <taxon>Myida</taxon>
        <taxon>Dreissenoidea</taxon>
        <taxon>Dreissenidae</taxon>
        <taxon>Dreissena</taxon>
    </lineage>
</organism>
<feature type="transmembrane region" description="Helical" evidence="1">
    <location>
        <begin position="9"/>
        <end position="31"/>
    </location>
</feature>